<accession>A0A927FW70</accession>
<comment type="caution">
    <text evidence="7">The sequence shown here is derived from an EMBL/GenBank/DDBJ whole genome shotgun (WGS) entry which is preliminary data.</text>
</comment>
<organism evidence="7 8">
    <name type="scientific">Devosia oryzisoli</name>
    <dbReference type="NCBI Taxonomy" id="2774138"/>
    <lineage>
        <taxon>Bacteria</taxon>
        <taxon>Pseudomonadati</taxon>
        <taxon>Pseudomonadota</taxon>
        <taxon>Alphaproteobacteria</taxon>
        <taxon>Hyphomicrobiales</taxon>
        <taxon>Devosiaceae</taxon>
        <taxon>Devosia</taxon>
    </lineage>
</organism>
<evidence type="ECO:0000256" key="6">
    <source>
        <dbReference type="PIRNR" id="PIRNR018267"/>
    </source>
</evidence>
<dbReference type="GO" id="GO:0006298">
    <property type="term" value="P:mismatch repair"/>
    <property type="evidence" value="ECO:0007669"/>
    <property type="project" value="UniProtKB-UniRule"/>
</dbReference>
<dbReference type="SUPFAM" id="SSF52980">
    <property type="entry name" value="Restriction endonuclease-like"/>
    <property type="match status" value="1"/>
</dbReference>
<evidence type="ECO:0000256" key="5">
    <source>
        <dbReference type="ARBA" id="ARBA00023204"/>
    </source>
</evidence>
<dbReference type="GO" id="GO:0016787">
    <property type="term" value="F:hydrolase activity"/>
    <property type="evidence" value="ECO:0007669"/>
    <property type="project" value="UniProtKB-KW"/>
</dbReference>
<keyword evidence="1 6" id="KW-0540">Nuclease</keyword>
<comment type="similarity">
    <text evidence="6">Belongs to the vsr family.</text>
</comment>
<dbReference type="EMBL" id="JACYFU010000001">
    <property type="protein sequence ID" value="MBD8065151.1"/>
    <property type="molecule type" value="Genomic_DNA"/>
</dbReference>
<evidence type="ECO:0000313" key="7">
    <source>
        <dbReference type="EMBL" id="MBD8065151.1"/>
    </source>
</evidence>
<dbReference type="Proteomes" id="UP000654108">
    <property type="component" value="Unassembled WGS sequence"/>
</dbReference>
<keyword evidence="3 6" id="KW-0227">DNA damage</keyword>
<sequence>MSRIGPKDTKPELVVRRGLHAAGIRFRLHRGDLPGRPDLVLPKYRAVIFVHGCFWHRHDGCANFRLPKTNTEFWHHKIDRNVERDREAIVELRKLGWRVLIVWECETRKSPPTNLIDKIMGWIAGTTEEEEIPRPLV</sequence>
<evidence type="ECO:0000256" key="3">
    <source>
        <dbReference type="ARBA" id="ARBA00022763"/>
    </source>
</evidence>
<dbReference type="Pfam" id="PF03852">
    <property type="entry name" value="Vsr"/>
    <property type="match status" value="1"/>
</dbReference>
<dbReference type="AlphaFoldDB" id="A0A927FW70"/>
<dbReference type="CDD" id="cd00221">
    <property type="entry name" value="Vsr"/>
    <property type="match status" value="1"/>
</dbReference>
<keyword evidence="5 6" id="KW-0234">DNA repair</keyword>
<dbReference type="PIRSF" id="PIRSF018267">
    <property type="entry name" value="VSR_endonuc"/>
    <property type="match status" value="1"/>
</dbReference>
<gene>
    <name evidence="7" type="primary">vsr</name>
    <name evidence="7" type="ORF">IC608_06665</name>
</gene>
<evidence type="ECO:0000256" key="1">
    <source>
        <dbReference type="ARBA" id="ARBA00022722"/>
    </source>
</evidence>
<reference evidence="7" key="1">
    <citation type="submission" date="2020-09" db="EMBL/GenBank/DDBJ databases">
        <title>Genome seq and assembly of Devosia sp.</title>
        <authorList>
            <person name="Chhetri G."/>
        </authorList>
    </citation>
    <scope>NUCLEOTIDE SEQUENCE</scope>
    <source>
        <strain evidence="7">PTR5</strain>
    </source>
</reference>
<keyword evidence="8" id="KW-1185">Reference proteome</keyword>
<dbReference type="NCBIfam" id="TIGR00632">
    <property type="entry name" value="vsr"/>
    <property type="match status" value="1"/>
</dbReference>
<evidence type="ECO:0000256" key="2">
    <source>
        <dbReference type="ARBA" id="ARBA00022759"/>
    </source>
</evidence>
<keyword evidence="2 6" id="KW-0255">Endonuclease</keyword>
<protein>
    <recommendedName>
        <fullName evidence="6">Very short patch repair endonuclease</fullName>
        <ecNumber evidence="6">3.1.-.-</ecNumber>
    </recommendedName>
</protein>
<keyword evidence="4 6" id="KW-0378">Hydrolase</keyword>
<dbReference type="InterPro" id="IPR004603">
    <property type="entry name" value="DNA_mismatch_endonuc_vsr"/>
</dbReference>
<dbReference type="Gene3D" id="3.40.960.10">
    <property type="entry name" value="VSR Endonuclease"/>
    <property type="match status" value="1"/>
</dbReference>
<dbReference type="InterPro" id="IPR011335">
    <property type="entry name" value="Restrct_endonuc-II-like"/>
</dbReference>
<dbReference type="GO" id="GO:0004519">
    <property type="term" value="F:endonuclease activity"/>
    <property type="evidence" value="ECO:0007669"/>
    <property type="project" value="UniProtKB-KW"/>
</dbReference>
<evidence type="ECO:0000313" key="8">
    <source>
        <dbReference type="Proteomes" id="UP000654108"/>
    </source>
</evidence>
<comment type="function">
    <text evidence="6">May nick specific sequences that contain T:G mispairs resulting from m5C-deamination.</text>
</comment>
<name>A0A927FW70_9HYPH</name>
<dbReference type="EC" id="3.1.-.-" evidence="6"/>
<proteinExistence type="inferred from homology"/>
<evidence type="ECO:0000256" key="4">
    <source>
        <dbReference type="ARBA" id="ARBA00022801"/>
    </source>
</evidence>